<name>A0A2H0WQR3_9BACT</name>
<dbReference type="PIRSF" id="PIRSF001549">
    <property type="entry name" value="His-tRNA_synth"/>
    <property type="match status" value="1"/>
</dbReference>
<dbReference type="Proteomes" id="UP000231282">
    <property type="component" value="Unassembled WGS sequence"/>
</dbReference>
<comment type="caution">
    <text evidence="8">The sequence shown here is derived from an EMBL/GenBank/DDBJ whole genome shotgun (WGS) entry which is preliminary data.</text>
</comment>
<accession>A0A2H0WQR3</accession>
<keyword evidence="5 8" id="KW-0436">Ligase</keyword>
<dbReference type="InterPro" id="IPR015807">
    <property type="entry name" value="His-tRNA-ligase"/>
</dbReference>
<keyword evidence="3 5" id="KW-0030">Aminoacyl-tRNA synthetase</keyword>
<dbReference type="InterPro" id="IPR006195">
    <property type="entry name" value="aa-tRNA-synth_II"/>
</dbReference>
<evidence type="ECO:0000256" key="5">
    <source>
        <dbReference type="HAMAP-Rule" id="MF_00127"/>
    </source>
</evidence>
<dbReference type="Gene3D" id="3.40.50.800">
    <property type="entry name" value="Anticodon-binding domain"/>
    <property type="match status" value="1"/>
</dbReference>
<feature type="binding site" evidence="6">
    <location>
        <position position="262"/>
    </location>
    <ligand>
        <name>L-histidine</name>
        <dbReference type="ChEBI" id="CHEBI:57595"/>
    </ligand>
</feature>
<protein>
    <recommendedName>
        <fullName evidence="5">Histidine--tRNA ligase</fullName>
        <ecNumber evidence="5">6.1.1.21</ecNumber>
    </recommendedName>
    <alternativeName>
        <fullName evidence="5">Histidyl-tRNA synthetase</fullName>
        <shortName evidence="5">HisRS</shortName>
    </alternativeName>
</protein>
<sequence length="428" mass="49057">MVKKQMLKPCRGMRDFYPNDLAFRSWLYQKAREVCQRFGYQEYDGPIVESLSLYAAKSSEELIKKQGFTFLSKRDKKILVLRPELTPTLARMVAAREQELIFPLRWWSFGPFFRYESPQKGRGREFYQWNVDILGEDSVNADAEIIALSCQFLEGLGFNSDEVVVKINDRKYMNWKMDLIGIPLKKRLAVFRLIDKKGKVSEDSFMAMLREVGLSSLQVRDLNLALKDRDYSGESEWLTELFSALVDLGVKDWVEFDPTVVRGLDYYTDTVFEAYTREKGVNRALFGGGRYQDLVRDVGGKRNIGGVGLAAGDMVLEALLADLGHSPTLSYLPTQVLVTIFDEACFRESIELARQLRSWNIATELFFDFRVSLANQLRYANRKGIPQVVILGPKEIAEGQVVLRNFKTGEQKKIAVHQLRKECGKISL</sequence>
<dbReference type="InterPro" id="IPR036621">
    <property type="entry name" value="Anticodon-bd_dom_sf"/>
</dbReference>
<feature type="binding site" evidence="6">
    <location>
        <begin position="266"/>
        <end position="267"/>
    </location>
    <ligand>
        <name>L-histidine</name>
        <dbReference type="ChEBI" id="CHEBI:57595"/>
    </ligand>
</feature>
<dbReference type="PANTHER" id="PTHR43707:SF1">
    <property type="entry name" value="HISTIDINE--TRNA LIGASE, MITOCHONDRIAL-RELATED"/>
    <property type="match status" value="1"/>
</dbReference>
<keyword evidence="5" id="KW-0648">Protein biosynthesis</keyword>
<dbReference type="CDD" id="cd00773">
    <property type="entry name" value="HisRS-like_core"/>
    <property type="match status" value="1"/>
</dbReference>
<keyword evidence="5" id="KW-0067">ATP-binding</keyword>
<dbReference type="Pfam" id="PF03129">
    <property type="entry name" value="HGTP_anticodon"/>
    <property type="match status" value="1"/>
</dbReference>
<gene>
    <name evidence="5 8" type="primary">hisS</name>
    <name evidence="8" type="ORF">COT63_02345</name>
</gene>
<dbReference type="InterPro" id="IPR041715">
    <property type="entry name" value="HisRS-like_core"/>
</dbReference>
<keyword evidence="2 5" id="KW-0547">Nucleotide-binding</keyword>
<comment type="catalytic activity">
    <reaction evidence="4 5">
        <text>tRNA(His) + L-histidine + ATP = L-histidyl-tRNA(His) + AMP + diphosphate + H(+)</text>
        <dbReference type="Rhea" id="RHEA:17313"/>
        <dbReference type="Rhea" id="RHEA-COMP:9665"/>
        <dbReference type="Rhea" id="RHEA-COMP:9689"/>
        <dbReference type="ChEBI" id="CHEBI:15378"/>
        <dbReference type="ChEBI" id="CHEBI:30616"/>
        <dbReference type="ChEBI" id="CHEBI:33019"/>
        <dbReference type="ChEBI" id="CHEBI:57595"/>
        <dbReference type="ChEBI" id="CHEBI:78442"/>
        <dbReference type="ChEBI" id="CHEBI:78527"/>
        <dbReference type="ChEBI" id="CHEBI:456215"/>
        <dbReference type="EC" id="6.1.1.21"/>
    </reaction>
</comment>
<comment type="similarity">
    <text evidence="1 5">Belongs to the class-II aminoacyl-tRNA synthetase family.</text>
</comment>
<feature type="domain" description="Aminoacyl-transfer RNA synthetases class-II family profile" evidence="7">
    <location>
        <begin position="11"/>
        <end position="333"/>
    </location>
</feature>
<evidence type="ECO:0000256" key="3">
    <source>
        <dbReference type="ARBA" id="ARBA00023146"/>
    </source>
</evidence>
<evidence type="ECO:0000313" key="9">
    <source>
        <dbReference type="Proteomes" id="UP000231282"/>
    </source>
</evidence>
<organism evidence="8 9">
    <name type="scientific">Candidatus Shapirobacteria bacterium CG09_land_8_20_14_0_10_38_17</name>
    <dbReference type="NCBI Taxonomy" id="1974884"/>
    <lineage>
        <taxon>Bacteria</taxon>
        <taxon>Candidatus Shapironibacteriota</taxon>
    </lineage>
</organism>
<evidence type="ECO:0000259" key="7">
    <source>
        <dbReference type="PROSITE" id="PS50862"/>
    </source>
</evidence>
<reference evidence="9" key="1">
    <citation type="submission" date="2017-09" db="EMBL/GenBank/DDBJ databases">
        <title>Depth-based differentiation of microbial function through sediment-hosted aquifers and enrichment of novel symbionts in the deep terrestrial subsurface.</title>
        <authorList>
            <person name="Probst A.J."/>
            <person name="Ladd B."/>
            <person name="Jarett J.K."/>
            <person name="Geller-Mcgrath D.E."/>
            <person name="Sieber C.M.K."/>
            <person name="Emerson J.B."/>
            <person name="Anantharaman K."/>
            <person name="Thomas B.C."/>
            <person name="Malmstrom R."/>
            <person name="Stieglmeier M."/>
            <person name="Klingl A."/>
            <person name="Woyke T."/>
            <person name="Ryan C.M."/>
            <person name="Banfield J.F."/>
        </authorList>
    </citation>
    <scope>NUCLEOTIDE SEQUENCE [LARGE SCALE GENOMIC DNA]</scope>
</reference>
<proteinExistence type="inferred from homology"/>
<dbReference type="EC" id="6.1.1.21" evidence="5"/>
<dbReference type="GO" id="GO:0005524">
    <property type="term" value="F:ATP binding"/>
    <property type="evidence" value="ECO:0007669"/>
    <property type="project" value="UniProtKB-UniRule"/>
</dbReference>
<dbReference type="GO" id="GO:0005737">
    <property type="term" value="C:cytoplasm"/>
    <property type="evidence" value="ECO:0007669"/>
    <property type="project" value="UniProtKB-SubCell"/>
</dbReference>
<feature type="binding site" evidence="6">
    <location>
        <begin position="84"/>
        <end position="86"/>
    </location>
    <ligand>
        <name>L-histidine</name>
        <dbReference type="ChEBI" id="CHEBI:57595"/>
    </ligand>
</feature>
<evidence type="ECO:0000256" key="1">
    <source>
        <dbReference type="ARBA" id="ARBA00008226"/>
    </source>
</evidence>
<dbReference type="SUPFAM" id="SSF55681">
    <property type="entry name" value="Class II aaRS and biotin synthetases"/>
    <property type="match status" value="1"/>
</dbReference>
<dbReference type="Pfam" id="PF13393">
    <property type="entry name" value="tRNA-synt_His"/>
    <property type="match status" value="1"/>
</dbReference>
<dbReference type="HAMAP" id="MF_00127">
    <property type="entry name" value="His_tRNA_synth"/>
    <property type="match status" value="1"/>
</dbReference>
<evidence type="ECO:0000256" key="6">
    <source>
        <dbReference type="PIRSR" id="PIRSR001549-1"/>
    </source>
</evidence>
<feature type="binding site" evidence="6">
    <location>
        <position position="128"/>
    </location>
    <ligand>
        <name>L-histidine</name>
        <dbReference type="ChEBI" id="CHEBI:57595"/>
    </ligand>
</feature>
<comment type="subcellular location">
    <subcellularLocation>
        <location evidence="5">Cytoplasm</location>
    </subcellularLocation>
</comment>
<dbReference type="GO" id="GO:0004821">
    <property type="term" value="F:histidine-tRNA ligase activity"/>
    <property type="evidence" value="ECO:0007669"/>
    <property type="project" value="UniProtKB-UniRule"/>
</dbReference>
<evidence type="ECO:0000256" key="2">
    <source>
        <dbReference type="ARBA" id="ARBA00022741"/>
    </source>
</evidence>
<dbReference type="PANTHER" id="PTHR43707">
    <property type="entry name" value="HISTIDYL-TRNA SYNTHETASE"/>
    <property type="match status" value="1"/>
</dbReference>
<dbReference type="SUPFAM" id="SSF52954">
    <property type="entry name" value="Class II aaRS ABD-related"/>
    <property type="match status" value="1"/>
</dbReference>
<comment type="subunit">
    <text evidence="5">Homodimer.</text>
</comment>
<dbReference type="InterPro" id="IPR045864">
    <property type="entry name" value="aa-tRNA-synth_II/BPL/LPL"/>
</dbReference>
<dbReference type="AlphaFoldDB" id="A0A2H0WQR3"/>
<feature type="binding site" evidence="6">
    <location>
        <position position="114"/>
    </location>
    <ligand>
        <name>L-histidine</name>
        <dbReference type="ChEBI" id="CHEBI:57595"/>
    </ligand>
</feature>
<feature type="binding site" evidence="6">
    <location>
        <position position="132"/>
    </location>
    <ligand>
        <name>L-histidine</name>
        <dbReference type="ChEBI" id="CHEBI:57595"/>
    </ligand>
</feature>
<dbReference type="NCBIfam" id="TIGR00442">
    <property type="entry name" value="hisS"/>
    <property type="match status" value="1"/>
</dbReference>
<dbReference type="GO" id="GO:0006427">
    <property type="term" value="P:histidyl-tRNA aminoacylation"/>
    <property type="evidence" value="ECO:0007669"/>
    <property type="project" value="UniProtKB-UniRule"/>
</dbReference>
<evidence type="ECO:0000313" key="8">
    <source>
        <dbReference type="EMBL" id="PIS14990.1"/>
    </source>
</evidence>
<dbReference type="EMBL" id="PEZH01000046">
    <property type="protein sequence ID" value="PIS14990.1"/>
    <property type="molecule type" value="Genomic_DNA"/>
</dbReference>
<dbReference type="PROSITE" id="PS50862">
    <property type="entry name" value="AA_TRNA_LIGASE_II"/>
    <property type="match status" value="1"/>
</dbReference>
<keyword evidence="5" id="KW-0963">Cytoplasm</keyword>
<dbReference type="Gene3D" id="3.30.930.10">
    <property type="entry name" value="Bira Bifunctional Protein, Domain 2"/>
    <property type="match status" value="1"/>
</dbReference>
<dbReference type="InterPro" id="IPR004154">
    <property type="entry name" value="Anticodon-bd"/>
</dbReference>
<evidence type="ECO:0000256" key="4">
    <source>
        <dbReference type="ARBA" id="ARBA00047639"/>
    </source>
</evidence>
<dbReference type="InterPro" id="IPR004516">
    <property type="entry name" value="HisRS/HisZ"/>
</dbReference>